<dbReference type="AlphaFoldDB" id="A0A4R0JXZ7"/>
<proteinExistence type="predicted"/>
<evidence type="ECO:0000313" key="4">
    <source>
        <dbReference type="EMBL" id="TCC51124.1"/>
    </source>
</evidence>
<dbReference type="EMBL" id="SJKD01000002">
    <property type="protein sequence ID" value="TCC51124.1"/>
    <property type="molecule type" value="Genomic_DNA"/>
</dbReference>
<dbReference type="SUPFAM" id="SSF52016">
    <property type="entry name" value="LeuD/IlvD-like"/>
    <property type="match status" value="1"/>
</dbReference>
<dbReference type="Gene3D" id="3.50.30.10">
    <property type="entry name" value="Phosphohistidine domain"/>
    <property type="match status" value="1"/>
</dbReference>
<dbReference type="GO" id="GO:0016829">
    <property type="term" value="F:lyase activity"/>
    <property type="evidence" value="ECO:0007669"/>
    <property type="project" value="UniProtKB-KW"/>
</dbReference>
<sequence>MITARTLNPGIATGEVIRLTAPLSFWGGTDENGRIIDAHHPQCGVVLAGRVLVMESGRGSSSASSVLAEQIRARTAPAAIILARPDTIIALGALIAHELYDLTTPVVVVDGPLPDSGHLRVDAGPAGATISPLMHEYGGCGEEECAGGEGQGQGGEAGDGGDGQAAGDFAEVLELGEERVGGGADVGGGAGVDPDRADHLGQRFDDA</sequence>
<dbReference type="Proteomes" id="UP000293342">
    <property type="component" value="Unassembled WGS sequence"/>
</dbReference>
<evidence type="ECO:0000313" key="5">
    <source>
        <dbReference type="Proteomes" id="UP000293342"/>
    </source>
</evidence>
<protein>
    <submittedName>
        <fullName evidence="4">DUF126 domain-containing protein</fullName>
    </submittedName>
</protein>
<dbReference type="OrthoDB" id="8907874at2"/>
<feature type="compositionally biased region" description="Gly residues" evidence="2">
    <location>
        <begin position="181"/>
        <end position="191"/>
    </location>
</feature>
<dbReference type="Pfam" id="PF01989">
    <property type="entry name" value="AcnX_swivel_put"/>
    <property type="match status" value="1"/>
</dbReference>
<dbReference type="InterPro" id="IPR002840">
    <property type="entry name" value="PMDh-S-like_dom"/>
</dbReference>
<dbReference type="PANTHER" id="PTHR36577:SF3">
    <property type="entry name" value="DUF521 DOMAIN PROTEIN (AFU_ORTHOLOGUE AFUA_6G00490)"/>
    <property type="match status" value="1"/>
</dbReference>
<keyword evidence="1" id="KW-0456">Lyase</keyword>
<evidence type="ECO:0000256" key="1">
    <source>
        <dbReference type="ARBA" id="ARBA00023239"/>
    </source>
</evidence>
<feature type="region of interest" description="Disordered" evidence="2">
    <location>
        <begin position="144"/>
        <end position="207"/>
    </location>
</feature>
<gene>
    <name evidence="4" type="ORF">E0H75_13420</name>
</gene>
<organism evidence="4 5">
    <name type="scientific">Kribbella capetownensis</name>
    <dbReference type="NCBI Taxonomy" id="1572659"/>
    <lineage>
        <taxon>Bacteria</taxon>
        <taxon>Bacillati</taxon>
        <taxon>Actinomycetota</taxon>
        <taxon>Actinomycetes</taxon>
        <taxon>Propionibacteriales</taxon>
        <taxon>Kribbellaceae</taxon>
        <taxon>Kribbella</taxon>
    </lineage>
</organism>
<name>A0A4R0JXZ7_9ACTN</name>
<reference evidence="4 5" key="1">
    <citation type="submission" date="2019-02" db="EMBL/GenBank/DDBJ databases">
        <title>Kribbella capetownensis sp. nov. and Kribbella speibonae sp. nov., isolated from soil.</title>
        <authorList>
            <person name="Curtis S.M."/>
            <person name="Norton I."/>
            <person name="Everest G.J."/>
            <person name="Meyers P.R."/>
        </authorList>
    </citation>
    <scope>NUCLEOTIDE SEQUENCE [LARGE SCALE GENOMIC DNA]</scope>
    <source>
        <strain evidence="4 5">YM53</strain>
    </source>
</reference>
<feature type="domain" description="Phosphomevalonate dehydratase small subunit-like" evidence="3">
    <location>
        <begin position="23"/>
        <end position="96"/>
    </location>
</feature>
<feature type="compositionally biased region" description="Basic and acidic residues" evidence="2">
    <location>
        <begin position="193"/>
        <end position="207"/>
    </location>
</feature>
<comment type="caution">
    <text evidence="4">The sequence shown here is derived from an EMBL/GenBank/DDBJ whole genome shotgun (WGS) entry which is preliminary data.</text>
</comment>
<accession>A0A4R0JXZ7</accession>
<evidence type="ECO:0000256" key="2">
    <source>
        <dbReference type="SAM" id="MobiDB-lite"/>
    </source>
</evidence>
<dbReference type="PANTHER" id="PTHR36577">
    <property type="entry name" value="DUF521 DOMAIN PROTEIN (AFU_ORTHOLOGUE AFUA_6G00490)"/>
    <property type="match status" value="1"/>
</dbReference>
<feature type="compositionally biased region" description="Gly residues" evidence="2">
    <location>
        <begin position="147"/>
        <end position="164"/>
    </location>
</feature>
<evidence type="ECO:0000259" key="3">
    <source>
        <dbReference type="Pfam" id="PF01989"/>
    </source>
</evidence>
<keyword evidence="5" id="KW-1185">Reference proteome</keyword>